<dbReference type="AlphaFoldDB" id="T5AHQ4"/>
<evidence type="ECO:0000256" key="1">
    <source>
        <dbReference type="SAM" id="MobiDB-lite"/>
    </source>
</evidence>
<dbReference type="Proteomes" id="UP000019374">
    <property type="component" value="Unassembled WGS sequence"/>
</dbReference>
<evidence type="ECO:0000313" key="3">
    <source>
        <dbReference type="Proteomes" id="UP000019374"/>
    </source>
</evidence>
<feature type="compositionally biased region" description="Acidic residues" evidence="1">
    <location>
        <begin position="123"/>
        <end position="132"/>
    </location>
</feature>
<proteinExistence type="predicted"/>
<reference evidence="2 3" key="1">
    <citation type="journal article" date="2013" name="Chin. Sci. Bull.">
        <title>Genome survey uncovers the secrets of sex and lifestyle in caterpillar fungus.</title>
        <authorList>
            <person name="Hu X."/>
            <person name="Zhang Y."/>
            <person name="Xiao G."/>
            <person name="Zheng P."/>
            <person name="Xia Y."/>
            <person name="Zhang X."/>
            <person name="St Leger R.J."/>
            <person name="Liu X."/>
            <person name="Wang C."/>
        </authorList>
    </citation>
    <scope>NUCLEOTIDE SEQUENCE [LARGE SCALE GENOMIC DNA]</scope>
    <source>
        <strain evidence="3">Co18 / CGMCC 3.14243</strain>
        <tissue evidence="2">Fruit-body</tissue>
    </source>
</reference>
<dbReference type="HOGENOM" id="CLU_1713842_0_0_1"/>
<name>T5AHQ4_OPHSC</name>
<organism evidence="2 3">
    <name type="scientific">Ophiocordyceps sinensis (strain Co18 / CGMCC 3.14243)</name>
    <name type="common">Yarsagumba caterpillar fungus</name>
    <name type="synonym">Hirsutella sinensis</name>
    <dbReference type="NCBI Taxonomy" id="911162"/>
    <lineage>
        <taxon>Eukaryota</taxon>
        <taxon>Fungi</taxon>
        <taxon>Dikarya</taxon>
        <taxon>Ascomycota</taxon>
        <taxon>Pezizomycotina</taxon>
        <taxon>Sordariomycetes</taxon>
        <taxon>Hypocreomycetidae</taxon>
        <taxon>Hypocreales</taxon>
        <taxon>Ophiocordycipitaceae</taxon>
        <taxon>Ophiocordyceps</taxon>
    </lineage>
</organism>
<dbReference type="EMBL" id="KE652351">
    <property type="protein sequence ID" value="EQL02104.1"/>
    <property type="molecule type" value="Genomic_DNA"/>
</dbReference>
<feature type="region of interest" description="Disordered" evidence="1">
    <location>
        <begin position="57"/>
        <end position="141"/>
    </location>
</feature>
<accession>T5AHQ4</accession>
<protein>
    <submittedName>
        <fullName evidence="2">Uncharacterized protein</fullName>
    </submittedName>
</protein>
<gene>
    <name evidence="2" type="ORF">OCS_02178</name>
</gene>
<evidence type="ECO:0000313" key="2">
    <source>
        <dbReference type="EMBL" id="EQL02104.1"/>
    </source>
</evidence>
<sequence length="153" mass="16210">MRPIRPLANVPASTSNLDWLPRSSVAIRSPAGYRNHFLLSGFRGFFSPASVPTRSPSGFFDLPPGVDVRDGTGGAGGGRGRDTSSMMLWRPTRLSVLDRYADAAAPPPNDARPSEGGGGKDDGDSEGCEVSEGDCPSAEPSCSDLVRLYLRKK</sequence>